<dbReference type="GO" id="GO:0016020">
    <property type="term" value="C:membrane"/>
    <property type="evidence" value="ECO:0007669"/>
    <property type="project" value="UniProtKB-SubCell"/>
</dbReference>
<keyword evidence="10" id="KW-1185">Reference proteome</keyword>
<proteinExistence type="inferred from homology"/>
<feature type="compositionally biased region" description="Polar residues" evidence="7">
    <location>
        <begin position="13"/>
        <end position="22"/>
    </location>
</feature>
<feature type="transmembrane region" description="Helical" evidence="8">
    <location>
        <begin position="103"/>
        <end position="124"/>
    </location>
</feature>
<evidence type="ECO:0000256" key="2">
    <source>
        <dbReference type="ARBA" id="ARBA00008141"/>
    </source>
</evidence>
<dbReference type="Proteomes" id="UP000242188">
    <property type="component" value="Unassembled WGS sequence"/>
</dbReference>
<evidence type="ECO:0000256" key="5">
    <source>
        <dbReference type="ARBA" id="ARBA00022989"/>
    </source>
</evidence>
<dbReference type="AlphaFoldDB" id="A0A210Q9B2"/>
<evidence type="ECO:0000256" key="7">
    <source>
        <dbReference type="SAM" id="MobiDB-lite"/>
    </source>
</evidence>
<comment type="caution">
    <text evidence="9">The sequence shown here is derived from an EMBL/GenBank/DDBJ whole genome shotgun (WGS) entry which is preliminary data.</text>
</comment>
<dbReference type="GO" id="GO:0007155">
    <property type="term" value="P:cell adhesion"/>
    <property type="evidence" value="ECO:0007669"/>
    <property type="project" value="UniProtKB-KW"/>
</dbReference>
<dbReference type="OrthoDB" id="6114058at2759"/>
<keyword evidence="4" id="KW-0130">Cell adhesion</keyword>
<dbReference type="PANTHER" id="PTHR12316:SF17">
    <property type="entry name" value="NINJURIN C, ISOFORM D"/>
    <property type="match status" value="1"/>
</dbReference>
<dbReference type="InterPro" id="IPR007007">
    <property type="entry name" value="Ninjurin"/>
</dbReference>
<dbReference type="PANTHER" id="PTHR12316">
    <property type="entry name" value="NINJURIN-RELATED"/>
    <property type="match status" value="1"/>
</dbReference>
<evidence type="ECO:0000256" key="8">
    <source>
        <dbReference type="SAM" id="Phobius"/>
    </source>
</evidence>
<organism evidence="9 10">
    <name type="scientific">Mizuhopecten yessoensis</name>
    <name type="common">Japanese scallop</name>
    <name type="synonym">Patinopecten yessoensis</name>
    <dbReference type="NCBI Taxonomy" id="6573"/>
    <lineage>
        <taxon>Eukaryota</taxon>
        <taxon>Metazoa</taxon>
        <taxon>Spiralia</taxon>
        <taxon>Lophotrochozoa</taxon>
        <taxon>Mollusca</taxon>
        <taxon>Bivalvia</taxon>
        <taxon>Autobranchia</taxon>
        <taxon>Pteriomorphia</taxon>
        <taxon>Pectinida</taxon>
        <taxon>Pectinoidea</taxon>
        <taxon>Pectinidae</taxon>
        <taxon>Mizuhopecten</taxon>
    </lineage>
</organism>
<comment type="similarity">
    <text evidence="2">Belongs to the ninjurin family.</text>
</comment>
<sequence>MGKKKKSAVKTPGANTGQISSTPDDKFNPAEQFRQFLQSFPTQGTPTDKVLPNAPLPMKEKSKKIVTTKTFTKGMMDVSLLTSNATQLRSILMDTDHTFRNMLIGLLIASVFLQVTSTLLLILADSFKTNDIEQNPNTRRRLSFSSLALTTLVTVVNILISAFHVPGEPRSRTS</sequence>
<evidence type="ECO:0000256" key="3">
    <source>
        <dbReference type="ARBA" id="ARBA00022692"/>
    </source>
</evidence>
<keyword evidence="6 8" id="KW-0472">Membrane</keyword>
<comment type="subcellular location">
    <subcellularLocation>
        <location evidence="1">Membrane</location>
        <topology evidence="1">Multi-pass membrane protein</topology>
    </subcellularLocation>
</comment>
<evidence type="ECO:0000256" key="1">
    <source>
        <dbReference type="ARBA" id="ARBA00004141"/>
    </source>
</evidence>
<evidence type="ECO:0000313" key="10">
    <source>
        <dbReference type="Proteomes" id="UP000242188"/>
    </source>
</evidence>
<keyword evidence="5 8" id="KW-1133">Transmembrane helix</keyword>
<feature type="transmembrane region" description="Helical" evidence="8">
    <location>
        <begin position="144"/>
        <end position="165"/>
    </location>
</feature>
<dbReference type="EMBL" id="NEDP02004519">
    <property type="protein sequence ID" value="OWF45330.1"/>
    <property type="molecule type" value="Genomic_DNA"/>
</dbReference>
<evidence type="ECO:0000313" key="9">
    <source>
        <dbReference type="EMBL" id="OWF45330.1"/>
    </source>
</evidence>
<dbReference type="GO" id="GO:0042246">
    <property type="term" value="P:tissue regeneration"/>
    <property type="evidence" value="ECO:0007669"/>
    <property type="project" value="InterPro"/>
</dbReference>
<protein>
    <submittedName>
        <fullName evidence="9">Ninjurin-2</fullName>
    </submittedName>
</protein>
<evidence type="ECO:0000256" key="6">
    <source>
        <dbReference type="ARBA" id="ARBA00023136"/>
    </source>
</evidence>
<keyword evidence="3 8" id="KW-0812">Transmembrane</keyword>
<dbReference type="STRING" id="6573.A0A210Q9B2"/>
<gene>
    <name evidence="9" type="ORF">KP79_PYT03633</name>
</gene>
<name>A0A210Q9B2_MIZYE</name>
<evidence type="ECO:0000256" key="4">
    <source>
        <dbReference type="ARBA" id="ARBA00022889"/>
    </source>
</evidence>
<accession>A0A210Q9B2</accession>
<dbReference type="Pfam" id="PF04923">
    <property type="entry name" value="Ninjurin"/>
    <property type="match status" value="1"/>
</dbReference>
<reference evidence="9 10" key="1">
    <citation type="journal article" date="2017" name="Nat. Ecol. Evol.">
        <title>Scallop genome provides insights into evolution of bilaterian karyotype and development.</title>
        <authorList>
            <person name="Wang S."/>
            <person name="Zhang J."/>
            <person name="Jiao W."/>
            <person name="Li J."/>
            <person name="Xun X."/>
            <person name="Sun Y."/>
            <person name="Guo X."/>
            <person name="Huan P."/>
            <person name="Dong B."/>
            <person name="Zhang L."/>
            <person name="Hu X."/>
            <person name="Sun X."/>
            <person name="Wang J."/>
            <person name="Zhao C."/>
            <person name="Wang Y."/>
            <person name="Wang D."/>
            <person name="Huang X."/>
            <person name="Wang R."/>
            <person name="Lv J."/>
            <person name="Li Y."/>
            <person name="Zhang Z."/>
            <person name="Liu B."/>
            <person name="Lu W."/>
            <person name="Hui Y."/>
            <person name="Liang J."/>
            <person name="Zhou Z."/>
            <person name="Hou R."/>
            <person name="Li X."/>
            <person name="Liu Y."/>
            <person name="Li H."/>
            <person name="Ning X."/>
            <person name="Lin Y."/>
            <person name="Zhao L."/>
            <person name="Xing Q."/>
            <person name="Dou J."/>
            <person name="Li Y."/>
            <person name="Mao J."/>
            <person name="Guo H."/>
            <person name="Dou H."/>
            <person name="Li T."/>
            <person name="Mu C."/>
            <person name="Jiang W."/>
            <person name="Fu Q."/>
            <person name="Fu X."/>
            <person name="Miao Y."/>
            <person name="Liu J."/>
            <person name="Yu Q."/>
            <person name="Li R."/>
            <person name="Liao H."/>
            <person name="Li X."/>
            <person name="Kong Y."/>
            <person name="Jiang Z."/>
            <person name="Chourrout D."/>
            <person name="Li R."/>
            <person name="Bao Z."/>
        </authorList>
    </citation>
    <scope>NUCLEOTIDE SEQUENCE [LARGE SCALE GENOMIC DNA]</scope>
    <source>
        <strain evidence="9 10">PY_sf001</strain>
    </source>
</reference>
<feature type="region of interest" description="Disordered" evidence="7">
    <location>
        <begin position="1"/>
        <end position="27"/>
    </location>
</feature>